<keyword evidence="4" id="KW-1185">Reference proteome</keyword>
<dbReference type="Proteomes" id="UP000008068">
    <property type="component" value="Unassembled WGS sequence"/>
</dbReference>
<keyword evidence="1" id="KW-0812">Transmembrane</keyword>
<dbReference type="AlphaFoldDB" id="G0MRQ1"/>
<dbReference type="HOGENOM" id="CLU_070417_0_0_1"/>
<organism evidence="4">
    <name type="scientific">Caenorhabditis brenneri</name>
    <name type="common">Nematode worm</name>
    <dbReference type="NCBI Taxonomy" id="135651"/>
    <lineage>
        <taxon>Eukaryota</taxon>
        <taxon>Metazoa</taxon>
        <taxon>Ecdysozoa</taxon>
        <taxon>Nematoda</taxon>
        <taxon>Chromadorea</taxon>
        <taxon>Rhabditida</taxon>
        <taxon>Rhabditina</taxon>
        <taxon>Rhabditomorpha</taxon>
        <taxon>Rhabditoidea</taxon>
        <taxon>Rhabditidae</taxon>
        <taxon>Peloderinae</taxon>
        <taxon>Caenorhabditis</taxon>
    </lineage>
</organism>
<feature type="transmembrane region" description="Helical" evidence="1">
    <location>
        <begin position="170"/>
        <end position="193"/>
    </location>
</feature>
<keyword evidence="1" id="KW-1133">Transmembrane helix</keyword>
<feature type="domain" description="7TM GPCR serpentine receptor class x (Srx)" evidence="2">
    <location>
        <begin position="10"/>
        <end position="269"/>
    </location>
</feature>
<evidence type="ECO:0000313" key="4">
    <source>
        <dbReference type="Proteomes" id="UP000008068"/>
    </source>
</evidence>
<protein>
    <recommendedName>
        <fullName evidence="2">7TM GPCR serpentine receptor class x (Srx) domain-containing protein</fullName>
    </recommendedName>
</protein>
<dbReference type="eggNOG" id="ENOG502TH6Y">
    <property type="taxonomic scope" value="Eukaryota"/>
</dbReference>
<dbReference type="InterPro" id="IPR019430">
    <property type="entry name" value="7TM_GPCR_serpentine_rcpt_Srx"/>
</dbReference>
<dbReference type="OMA" id="FAFWAST"/>
<keyword evidence="1" id="KW-0472">Membrane</keyword>
<dbReference type="PANTHER" id="PTHR46611:SF6">
    <property type="entry name" value="G-PROTEIN COUPLED RECEPTORS FAMILY 1 PROFILE DOMAIN-CONTAINING PROTEIN"/>
    <property type="match status" value="1"/>
</dbReference>
<dbReference type="Pfam" id="PF10328">
    <property type="entry name" value="7TM_GPCR_Srx"/>
    <property type="match status" value="1"/>
</dbReference>
<accession>G0MRQ1</accession>
<evidence type="ECO:0000256" key="1">
    <source>
        <dbReference type="SAM" id="Phobius"/>
    </source>
</evidence>
<name>G0MRQ1_CAEBE</name>
<proteinExistence type="predicted"/>
<evidence type="ECO:0000259" key="2">
    <source>
        <dbReference type="Pfam" id="PF10328"/>
    </source>
</evidence>
<feature type="transmembrane region" description="Helical" evidence="1">
    <location>
        <begin position="79"/>
        <end position="101"/>
    </location>
</feature>
<dbReference type="OrthoDB" id="5859343at2759"/>
<feature type="transmembrane region" description="Helical" evidence="1">
    <location>
        <begin position="40"/>
        <end position="59"/>
    </location>
</feature>
<feature type="transmembrane region" description="Helical" evidence="1">
    <location>
        <begin position="6"/>
        <end position="28"/>
    </location>
</feature>
<dbReference type="InParanoid" id="G0MRQ1"/>
<feature type="transmembrane region" description="Helical" evidence="1">
    <location>
        <begin position="122"/>
        <end position="147"/>
    </location>
</feature>
<dbReference type="PANTHER" id="PTHR46611">
    <property type="entry name" value="SERPENTINE RECEPTOR, CLASS X-RELATED"/>
    <property type="match status" value="1"/>
</dbReference>
<sequence length="303" mass="34339">MLVYIISLELVSLVGFLLNLILFFQFLTTGKGPLSSFHKLCLFKTIPNLIITSTFAFWASTLSFLGKTYNQIPILENLILSQLVGGFSYFFAPLIQVCMSVNRFSVIYFPFSNNSHVPYTNIAIFSCFLVANIPILLSVLTNCYLVYEPEILIFLPERLEDCGHVMDRSVFFTIGILSLTANGFNLAIFTKLLKDKMGGISEAQKNKRRKKWQSMYIQSVIQDFIQLIDITNYNFTSKIYDAPLWTFLFCCLSFASVYALDGMVMIYFHSNWSVCRKIHSVKKTNFFVSGVQSSGPKSGVVVG</sequence>
<evidence type="ECO:0000313" key="3">
    <source>
        <dbReference type="EMBL" id="EGT42609.1"/>
    </source>
</evidence>
<reference evidence="4" key="1">
    <citation type="submission" date="2011-07" db="EMBL/GenBank/DDBJ databases">
        <authorList>
            <consortium name="Caenorhabditis brenneri Sequencing and Analysis Consortium"/>
            <person name="Wilson R.K."/>
        </authorList>
    </citation>
    <scope>NUCLEOTIDE SEQUENCE [LARGE SCALE GENOMIC DNA]</scope>
    <source>
        <strain evidence="4">PB2801</strain>
    </source>
</reference>
<dbReference type="SUPFAM" id="SSF81321">
    <property type="entry name" value="Family A G protein-coupled receptor-like"/>
    <property type="match status" value="1"/>
</dbReference>
<dbReference type="EMBL" id="GL379809">
    <property type="protein sequence ID" value="EGT42609.1"/>
    <property type="molecule type" value="Genomic_DNA"/>
</dbReference>
<gene>
    <name evidence="3" type="ORF">CAEBREN_07014</name>
</gene>
<feature type="transmembrane region" description="Helical" evidence="1">
    <location>
        <begin position="245"/>
        <end position="268"/>
    </location>
</feature>